<feature type="transmembrane region" description="Helical" evidence="1">
    <location>
        <begin position="186"/>
        <end position="204"/>
    </location>
</feature>
<dbReference type="EMBL" id="FWXS01000001">
    <property type="protein sequence ID" value="SMC32908.1"/>
    <property type="molecule type" value="Genomic_DNA"/>
</dbReference>
<keyword evidence="3" id="KW-1185">Reference proteome</keyword>
<dbReference type="STRING" id="1434700.SAMN06296427_101154"/>
<feature type="transmembrane region" description="Helical" evidence="1">
    <location>
        <begin position="33"/>
        <end position="53"/>
    </location>
</feature>
<organism evidence="2 3">
    <name type="scientific">Moheibacter sediminis</name>
    <dbReference type="NCBI Taxonomy" id="1434700"/>
    <lineage>
        <taxon>Bacteria</taxon>
        <taxon>Pseudomonadati</taxon>
        <taxon>Bacteroidota</taxon>
        <taxon>Flavobacteriia</taxon>
        <taxon>Flavobacteriales</taxon>
        <taxon>Weeksellaceae</taxon>
        <taxon>Moheibacter</taxon>
    </lineage>
</organism>
<dbReference type="Proteomes" id="UP000192393">
    <property type="component" value="Unassembled WGS sequence"/>
</dbReference>
<keyword evidence="1" id="KW-1133">Transmembrane helix</keyword>
<evidence type="ECO:0008006" key="4">
    <source>
        <dbReference type="Google" id="ProtNLM"/>
    </source>
</evidence>
<keyword evidence="1" id="KW-0812">Transmembrane</keyword>
<reference evidence="2 3" key="1">
    <citation type="submission" date="2017-04" db="EMBL/GenBank/DDBJ databases">
        <authorList>
            <person name="Afonso C.L."/>
            <person name="Miller P.J."/>
            <person name="Scott M.A."/>
            <person name="Spackman E."/>
            <person name="Goraichik I."/>
            <person name="Dimitrov K.M."/>
            <person name="Suarez D.L."/>
            <person name="Swayne D.E."/>
        </authorList>
    </citation>
    <scope>NUCLEOTIDE SEQUENCE [LARGE SCALE GENOMIC DNA]</scope>
    <source>
        <strain evidence="2 3">CGMCC 1.12708</strain>
    </source>
</reference>
<dbReference type="AlphaFoldDB" id="A0A1W1YB06"/>
<accession>A0A1W1YB06</accession>
<feature type="transmembrane region" description="Helical" evidence="1">
    <location>
        <begin position="6"/>
        <end position="21"/>
    </location>
</feature>
<feature type="transmembrane region" description="Helical" evidence="1">
    <location>
        <begin position="59"/>
        <end position="78"/>
    </location>
</feature>
<evidence type="ECO:0000313" key="2">
    <source>
        <dbReference type="EMBL" id="SMC32908.1"/>
    </source>
</evidence>
<sequence length="215" mass="25621">MILSVLYSLVLLLVFLKSWILNHKYPVKKQNYLFFYLLISAVVEFTSLIIYYINPDINVGMLYNIYVCTCILFFFIFYQRILTKILKIISTYTFVFTVSYLVIFTKVSGFIFDYRIVIAATLFSILNTLLWFYQKINSNDTQKITEDPSFWISTGLLLWSVFSIFRIVPMFLLSNIDEEFHEFLRMVMYIVNIIMYGMFYIALLKYEKIILTPTT</sequence>
<feature type="transmembrane region" description="Helical" evidence="1">
    <location>
        <begin position="116"/>
        <end position="133"/>
    </location>
</feature>
<name>A0A1W1YB06_9FLAO</name>
<proteinExistence type="predicted"/>
<evidence type="ECO:0000256" key="1">
    <source>
        <dbReference type="SAM" id="Phobius"/>
    </source>
</evidence>
<feature type="transmembrane region" description="Helical" evidence="1">
    <location>
        <begin position="85"/>
        <end position="104"/>
    </location>
</feature>
<feature type="transmembrane region" description="Helical" evidence="1">
    <location>
        <begin position="154"/>
        <end position="174"/>
    </location>
</feature>
<evidence type="ECO:0000313" key="3">
    <source>
        <dbReference type="Proteomes" id="UP000192393"/>
    </source>
</evidence>
<gene>
    <name evidence="2" type="ORF">SAMN06296427_101154</name>
</gene>
<protein>
    <recommendedName>
        <fullName evidence="4">YhhN-like protein</fullName>
    </recommendedName>
</protein>
<keyword evidence="1" id="KW-0472">Membrane</keyword>